<feature type="binding site" evidence="6">
    <location>
        <position position="148"/>
    </location>
    <ligand>
        <name>substrate</name>
    </ligand>
</feature>
<dbReference type="HAMAP" id="MF_01106">
    <property type="entry name" value="ArgJ"/>
    <property type="match status" value="1"/>
</dbReference>
<evidence type="ECO:0000313" key="7">
    <source>
        <dbReference type="EMBL" id="GAA5175709.1"/>
    </source>
</evidence>
<gene>
    <name evidence="6 7" type="primary">argJ</name>
    <name evidence="7" type="ORF">GCM10023321_82320</name>
</gene>
<comment type="similarity">
    <text evidence="1 6">Belongs to the ArgJ family.</text>
</comment>
<keyword evidence="5 6" id="KW-0012">Acyltransferase</keyword>
<comment type="function">
    <text evidence="6">Catalyzes two activities which are involved in the cyclic version of arginine biosynthesis: the synthesis of N-acetylglutamate from glutamate and acetyl-CoA as the acetyl donor, and of ornithine by transacetylation between N(2)-acetylornithine and glutamate.</text>
</comment>
<keyword evidence="6" id="KW-0028">Amino-acid biosynthesis</keyword>
<dbReference type="Gene3D" id="3.10.20.340">
    <property type="entry name" value="ArgJ beta chain, C-terminal domain"/>
    <property type="match status" value="1"/>
</dbReference>
<dbReference type="InterPro" id="IPR042195">
    <property type="entry name" value="ArgJ_beta_C"/>
</dbReference>
<protein>
    <recommendedName>
        <fullName evidence="6">Arginine biosynthesis bifunctional protein ArgJ</fullName>
    </recommendedName>
    <domain>
        <recommendedName>
            <fullName evidence="6">Glutamate N-acetyltransferase</fullName>
            <ecNumber evidence="6">2.3.1.35</ecNumber>
        </recommendedName>
        <alternativeName>
            <fullName evidence="6">Ornithine acetyltransferase</fullName>
            <shortName evidence="6">OATase</shortName>
        </alternativeName>
        <alternativeName>
            <fullName evidence="6">Ornithine transacetylase</fullName>
        </alternativeName>
    </domain>
    <domain>
        <recommendedName>
            <fullName evidence="6">Amino-acid acetyltransferase</fullName>
            <ecNumber evidence="6">2.3.1.1</ecNumber>
        </recommendedName>
        <alternativeName>
            <fullName evidence="6">N-acetylglutamate synthase</fullName>
            <shortName evidence="6">AGSase</shortName>
        </alternativeName>
    </domain>
    <component>
        <recommendedName>
            <fullName evidence="6">Arginine biosynthesis bifunctional protein ArgJ alpha chain</fullName>
        </recommendedName>
    </component>
    <component>
        <recommendedName>
            <fullName evidence="6">Arginine biosynthesis bifunctional protein ArgJ beta chain</fullName>
        </recommendedName>
    </component>
</protein>
<keyword evidence="8" id="KW-1185">Reference proteome</keyword>
<keyword evidence="4 6" id="KW-0068">Autocatalytic cleavage</keyword>
<feature type="binding site" evidence="6">
    <location>
        <position position="171"/>
    </location>
    <ligand>
        <name>substrate</name>
    </ligand>
</feature>
<feature type="site" description="Involved in the stabilization of negative charge on the oxyanion by the formation of the oxyanion hole" evidence="6">
    <location>
        <position position="109"/>
    </location>
</feature>
<keyword evidence="6" id="KW-0963">Cytoplasm</keyword>
<dbReference type="Pfam" id="PF01960">
    <property type="entry name" value="ArgJ"/>
    <property type="match status" value="1"/>
</dbReference>
<proteinExistence type="inferred from homology"/>
<feature type="active site" description="Nucleophile" evidence="6">
    <location>
        <position position="182"/>
    </location>
</feature>
<reference evidence="8" key="1">
    <citation type="journal article" date="2019" name="Int. J. Syst. Evol. Microbiol.">
        <title>The Global Catalogue of Microorganisms (GCM) 10K type strain sequencing project: providing services to taxonomists for standard genome sequencing and annotation.</title>
        <authorList>
            <consortium name="The Broad Institute Genomics Platform"/>
            <consortium name="The Broad Institute Genome Sequencing Center for Infectious Disease"/>
            <person name="Wu L."/>
            <person name="Ma J."/>
        </authorList>
    </citation>
    <scope>NUCLEOTIDE SEQUENCE [LARGE SCALE GENOMIC DNA]</scope>
    <source>
        <strain evidence="8">JCM 18303</strain>
    </source>
</reference>
<accession>A0ABP9REG5</accession>
<evidence type="ECO:0000256" key="5">
    <source>
        <dbReference type="ARBA" id="ARBA00023315"/>
    </source>
</evidence>
<feature type="binding site" evidence="6">
    <location>
        <position position="182"/>
    </location>
    <ligand>
        <name>substrate</name>
    </ligand>
</feature>
<evidence type="ECO:0000256" key="6">
    <source>
        <dbReference type="HAMAP-Rule" id="MF_01106"/>
    </source>
</evidence>
<dbReference type="RefSeq" id="WP_185060736.1">
    <property type="nucleotide sequence ID" value="NZ_BAABJP010000067.1"/>
</dbReference>
<feature type="chain" id="PRO_5044941612" description="Arginine biosynthesis bifunctional protein ArgJ beta chain" evidence="6">
    <location>
        <begin position="182"/>
        <end position="386"/>
    </location>
</feature>
<feature type="site" description="Involved in the stabilization of negative charge on the oxyanion by the formation of the oxyanion hole" evidence="6">
    <location>
        <position position="110"/>
    </location>
</feature>
<dbReference type="EC" id="2.3.1.1" evidence="6"/>
<feature type="chain" id="PRO_5044941613" description="Arginine biosynthesis bifunctional protein ArgJ alpha chain" evidence="6">
    <location>
        <begin position="1"/>
        <end position="181"/>
    </location>
</feature>
<comment type="pathway">
    <text evidence="6">Amino-acid biosynthesis; L-arginine biosynthesis; L-ornithine and N-acetyl-L-glutamate from L-glutamate and N(2)-acetyl-L-ornithine (cyclic): step 1/1.</text>
</comment>
<evidence type="ECO:0000256" key="2">
    <source>
        <dbReference type="ARBA" id="ARBA00011475"/>
    </source>
</evidence>
<evidence type="ECO:0000313" key="8">
    <source>
        <dbReference type="Proteomes" id="UP001428817"/>
    </source>
</evidence>
<keyword evidence="6" id="KW-0511">Multifunctional enzyme</keyword>
<evidence type="ECO:0000256" key="4">
    <source>
        <dbReference type="ARBA" id="ARBA00022813"/>
    </source>
</evidence>
<dbReference type="EMBL" id="BAABJP010000067">
    <property type="protein sequence ID" value="GAA5175709.1"/>
    <property type="molecule type" value="Genomic_DNA"/>
</dbReference>
<feature type="binding site" evidence="6">
    <location>
        <position position="262"/>
    </location>
    <ligand>
        <name>substrate</name>
    </ligand>
</feature>
<organism evidence="7 8">
    <name type="scientific">Pseudonocardia eucalypti</name>
    <dbReference type="NCBI Taxonomy" id="648755"/>
    <lineage>
        <taxon>Bacteria</taxon>
        <taxon>Bacillati</taxon>
        <taxon>Actinomycetota</taxon>
        <taxon>Actinomycetes</taxon>
        <taxon>Pseudonocardiales</taxon>
        <taxon>Pseudonocardiaceae</taxon>
        <taxon>Pseudonocardia</taxon>
    </lineage>
</organism>
<dbReference type="CDD" id="cd02152">
    <property type="entry name" value="OAT"/>
    <property type="match status" value="1"/>
</dbReference>
<evidence type="ECO:0000256" key="1">
    <source>
        <dbReference type="ARBA" id="ARBA00006774"/>
    </source>
</evidence>
<keyword evidence="3 6" id="KW-0808">Transferase</keyword>
<keyword evidence="6" id="KW-0055">Arginine biosynthesis</keyword>
<sequence length="386" mass="39502">MTITAPHGFRAAGVAAGIKASGALDLALVVNDGPDHHAAGVFTRNRIQAAPVLWSRQVLTTGRLRAVVLNSGGANACTGPQGFQTTHATAERVAARLGCGAGEVAVCSTGLIGSQLPRDAVLAGVDAAHAALSDVGRAATDAATAILTTDTRPKQAEYRGEGGWRIGGFAKGAGMIAPAMATMLAVLTTDAVVDPGELDKALRAATSRTFDRLDIDGCTSTNDTVLVLANGASVVSVSTDELTEGLTSICGDLVELLQADAEGATKQVVIAVRGALTEGEAVTVARSVARDNLVKTALFGSDANWGRVAMAVGNADAIIDAQRLDIRMNGVTVCQDGAAYGDRKTADLTGRDILVEIDLHVGDASAEVRTTDLSYAYVEENSAYSS</sequence>
<dbReference type="SUPFAM" id="SSF56266">
    <property type="entry name" value="DmpA/ArgJ-like"/>
    <property type="match status" value="1"/>
</dbReference>
<feature type="binding site" evidence="6">
    <location>
        <position position="381"/>
    </location>
    <ligand>
        <name>substrate</name>
    </ligand>
</feature>
<comment type="catalytic activity">
    <reaction evidence="6">
        <text>L-glutamate + acetyl-CoA = N-acetyl-L-glutamate + CoA + H(+)</text>
        <dbReference type="Rhea" id="RHEA:24292"/>
        <dbReference type="ChEBI" id="CHEBI:15378"/>
        <dbReference type="ChEBI" id="CHEBI:29985"/>
        <dbReference type="ChEBI" id="CHEBI:44337"/>
        <dbReference type="ChEBI" id="CHEBI:57287"/>
        <dbReference type="ChEBI" id="CHEBI:57288"/>
        <dbReference type="EC" id="2.3.1.1"/>
    </reaction>
</comment>
<dbReference type="PANTHER" id="PTHR23100:SF0">
    <property type="entry name" value="ARGININE BIOSYNTHESIS BIFUNCTIONAL PROTEIN ARGJ, MITOCHONDRIAL"/>
    <property type="match status" value="1"/>
</dbReference>
<feature type="site" description="Cleavage; by autolysis" evidence="6">
    <location>
        <begin position="181"/>
        <end position="182"/>
    </location>
</feature>
<name>A0ABP9REG5_9PSEU</name>
<dbReference type="PANTHER" id="PTHR23100">
    <property type="entry name" value="ARGININE BIOSYNTHESIS BIFUNCTIONAL PROTEIN ARGJ"/>
    <property type="match status" value="1"/>
</dbReference>
<comment type="subcellular location">
    <subcellularLocation>
        <location evidence="6">Cytoplasm</location>
    </subcellularLocation>
</comment>
<feature type="binding site" evidence="6">
    <location>
        <position position="386"/>
    </location>
    <ligand>
        <name>substrate</name>
    </ligand>
</feature>
<dbReference type="InterPro" id="IPR016117">
    <property type="entry name" value="ArgJ-like_dom_sf"/>
</dbReference>
<dbReference type="NCBIfam" id="NF003802">
    <property type="entry name" value="PRK05388.1"/>
    <property type="match status" value="1"/>
</dbReference>
<dbReference type="NCBIfam" id="TIGR00120">
    <property type="entry name" value="ArgJ"/>
    <property type="match status" value="1"/>
</dbReference>
<dbReference type="Proteomes" id="UP001428817">
    <property type="component" value="Unassembled WGS sequence"/>
</dbReference>
<dbReference type="InterPro" id="IPR002813">
    <property type="entry name" value="Arg_biosynth_ArgJ"/>
</dbReference>
<comment type="pathway">
    <text evidence="6">Amino-acid biosynthesis; L-arginine biosynthesis; N(2)-acetyl-L-ornithine from L-glutamate: step 1/4.</text>
</comment>
<dbReference type="Gene3D" id="3.60.70.12">
    <property type="entry name" value="L-amino peptidase D-ALA esterase/amidase"/>
    <property type="match status" value="1"/>
</dbReference>
<comment type="catalytic activity">
    <reaction evidence="6">
        <text>N(2)-acetyl-L-ornithine + L-glutamate = N-acetyl-L-glutamate + L-ornithine</text>
        <dbReference type="Rhea" id="RHEA:15349"/>
        <dbReference type="ChEBI" id="CHEBI:29985"/>
        <dbReference type="ChEBI" id="CHEBI:44337"/>
        <dbReference type="ChEBI" id="CHEBI:46911"/>
        <dbReference type="ChEBI" id="CHEBI:57805"/>
        <dbReference type="EC" id="2.3.1.35"/>
    </reaction>
</comment>
<comment type="subunit">
    <text evidence="2 6">Heterotetramer of two alpha and two beta chains.</text>
</comment>
<comment type="caution">
    <text evidence="7">The sequence shown here is derived from an EMBL/GenBank/DDBJ whole genome shotgun (WGS) entry which is preliminary data.</text>
</comment>
<evidence type="ECO:0000256" key="3">
    <source>
        <dbReference type="ARBA" id="ARBA00022679"/>
    </source>
</evidence>
<dbReference type="EC" id="2.3.1.35" evidence="6"/>